<protein>
    <submittedName>
        <fullName evidence="6">TetR family transcriptional regulator</fullName>
    </submittedName>
    <submittedName>
        <fullName evidence="5">TetR/AcrR family transcriptional regulator</fullName>
    </submittedName>
</protein>
<reference evidence="6 7" key="1">
    <citation type="submission" date="2018-10" db="EMBL/GenBank/DDBJ databases">
        <title>Sequencing the genomes of 1000 actinobacteria strains.</title>
        <authorList>
            <person name="Klenk H.-P."/>
        </authorList>
    </citation>
    <scope>NUCLEOTIDE SEQUENCE [LARGE SCALE GENOMIC DNA]</scope>
    <source>
        <strain evidence="6 7">DSM 44343</strain>
    </source>
</reference>
<dbReference type="InterPro" id="IPR001647">
    <property type="entry name" value="HTH_TetR"/>
</dbReference>
<dbReference type="RefSeq" id="WP_062800414.1">
    <property type="nucleotide sequence ID" value="NZ_CBCRXS010000008.1"/>
</dbReference>
<dbReference type="Gene3D" id="1.10.10.60">
    <property type="entry name" value="Homeodomain-like"/>
    <property type="match status" value="1"/>
</dbReference>
<dbReference type="GO" id="GO:0000976">
    <property type="term" value="F:transcription cis-regulatory region binding"/>
    <property type="evidence" value="ECO:0007669"/>
    <property type="project" value="TreeGrafter"/>
</dbReference>
<feature type="domain" description="HTH tetR-type" evidence="4">
    <location>
        <begin position="42"/>
        <end position="102"/>
    </location>
</feature>
<dbReference type="InterPro" id="IPR009057">
    <property type="entry name" value="Homeodomain-like_sf"/>
</dbReference>
<proteinExistence type="predicted"/>
<dbReference type="Pfam" id="PF17932">
    <property type="entry name" value="TetR_C_24"/>
    <property type="match status" value="1"/>
</dbReference>
<dbReference type="EMBL" id="RBKV01000001">
    <property type="protein sequence ID" value="RKR96454.1"/>
    <property type="molecule type" value="Genomic_DNA"/>
</dbReference>
<evidence type="ECO:0000256" key="2">
    <source>
        <dbReference type="PROSITE-ProRule" id="PRU00335"/>
    </source>
</evidence>
<evidence type="ECO:0000313" key="8">
    <source>
        <dbReference type="Proteomes" id="UP001185792"/>
    </source>
</evidence>
<dbReference type="PANTHER" id="PTHR30055:SF237">
    <property type="entry name" value="TRANSCRIPTIONAL REPRESSOR MCE3R"/>
    <property type="match status" value="1"/>
</dbReference>
<keyword evidence="1 2" id="KW-0238">DNA-binding</keyword>
<accession>A0A495K7B7</accession>
<evidence type="ECO:0000256" key="1">
    <source>
        <dbReference type="ARBA" id="ARBA00023125"/>
    </source>
</evidence>
<dbReference type="PROSITE" id="PS50977">
    <property type="entry name" value="HTH_TETR_2"/>
    <property type="match status" value="1"/>
</dbReference>
<dbReference type="Proteomes" id="UP001185792">
    <property type="component" value="Unassembled WGS sequence"/>
</dbReference>
<name>A0A315S8C4_WILMA</name>
<dbReference type="Proteomes" id="UP000274762">
    <property type="component" value="Unassembled WGS sequence"/>
</dbReference>
<evidence type="ECO:0000259" key="4">
    <source>
        <dbReference type="PROSITE" id="PS50977"/>
    </source>
</evidence>
<evidence type="ECO:0000313" key="5">
    <source>
        <dbReference type="EMBL" id="MDV7134382.1"/>
    </source>
</evidence>
<dbReference type="PANTHER" id="PTHR30055">
    <property type="entry name" value="HTH-TYPE TRANSCRIPTIONAL REGULATOR RUTR"/>
    <property type="match status" value="1"/>
</dbReference>
<dbReference type="InterPro" id="IPR050109">
    <property type="entry name" value="HTH-type_TetR-like_transc_reg"/>
</dbReference>
<dbReference type="GO" id="GO:0003700">
    <property type="term" value="F:DNA-binding transcription factor activity"/>
    <property type="evidence" value="ECO:0007669"/>
    <property type="project" value="TreeGrafter"/>
</dbReference>
<dbReference type="Pfam" id="PF00440">
    <property type="entry name" value="TetR_N"/>
    <property type="match status" value="1"/>
</dbReference>
<reference evidence="5 8" key="2">
    <citation type="submission" date="2023-10" db="EMBL/GenBank/DDBJ databases">
        <title>Development of a sustainable strategy for remediation of hydrocarbon-contaminated territories based on the waste exchange concept.</title>
        <authorList>
            <person name="Krivoruchko A."/>
        </authorList>
    </citation>
    <scope>NUCLEOTIDE SEQUENCE [LARGE SCALE GENOMIC DNA]</scope>
    <source>
        <strain evidence="5 8">IEGM 1236</strain>
    </source>
</reference>
<feature type="DNA-binding region" description="H-T-H motif" evidence="2">
    <location>
        <begin position="65"/>
        <end position="84"/>
    </location>
</feature>
<dbReference type="AlphaFoldDB" id="A0A315S8C4"/>
<sequence length="223" mass="23995">MTTASAGTPDGPAEPADDDVHESSAETPSGPAPVTRRGLAKAARRRELLAAAARLMAERGFAGVRLEDIGAAVGVSGPAMYRHFTGKDAVLAEMLISISERLFDGGQSVVASTDGPDEALDGLIDFHVRFATTEPELIRVQDRDFSSLASEASRTVRRLQRQYVELWADTLIQLDGSIPRQEARTRVQAVFGLINSSPRLPDLDARRLHVILARMAHAALLSS</sequence>
<evidence type="ECO:0000256" key="3">
    <source>
        <dbReference type="SAM" id="MobiDB-lite"/>
    </source>
</evidence>
<dbReference type="Gene3D" id="1.10.357.10">
    <property type="entry name" value="Tetracycline Repressor, domain 2"/>
    <property type="match status" value="1"/>
</dbReference>
<dbReference type="PRINTS" id="PR00455">
    <property type="entry name" value="HTHTETR"/>
</dbReference>
<gene>
    <name evidence="6" type="ORF">DFJ75_3303</name>
    <name evidence="5" type="ORF">R4198_11800</name>
</gene>
<keyword evidence="8" id="KW-1185">Reference proteome</keyword>
<organism evidence="6 7">
    <name type="scientific">Williamsia marianensis</name>
    <dbReference type="NCBI Taxonomy" id="85044"/>
    <lineage>
        <taxon>Bacteria</taxon>
        <taxon>Bacillati</taxon>
        <taxon>Actinomycetota</taxon>
        <taxon>Actinomycetes</taxon>
        <taxon>Mycobacteriales</taxon>
        <taxon>Nocardiaceae</taxon>
        <taxon>Williamsia</taxon>
    </lineage>
</organism>
<feature type="region of interest" description="Disordered" evidence="3">
    <location>
        <begin position="1"/>
        <end position="38"/>
    </location>
</feature>
<comment type="caution">
    <text evidence="6">The sequence shown here is derived from an EMBL/GenBank/DDBJ whole genome shotgun (WGS) entry which is preliminary data.</text>
</comment>
<accession>A0A315S8C4</accession>
<evidence type="ECO:0000313" key="7">
    <source>
        <dbReference type="Proteomes" id="UP000274762"/>
    </source>
</evidence>
<dbReference type="SUPFAM" id="SSF46689">
    <property type="entry name" value="Homeodomain-like"/>
    <property type="match status" value="1"/>
</dbReference>
<dbReference type="EMBL" id="JAWLUM010000002">
    <property type="protein sequence ID" value="MDV7134382.1"/>
    <property type="molecule type" value="Genomic_DNA"/>
</dbReference>
<evidence type="ECO:0000313" key="6">
    <source>
        <dbReference type="EMBL" id="RKR96454.1"/>
    </source>
</evidence>
<dbReference type="SUPFAM" id="SSF48498">
    <property type="entry name" value="Tetracyclin repressor-like, C-terminal domain"/>
    <property type="match status" value="1"/>
</dbReference>
<dbReference type="InterPro" id="IPR036271">
    <property type="entry name" value="Tet_transcr_reg_TetR-rel_C_sf"/>
</dbReference>
<dbReference type="InterPro" id="IPR041490">
    <property type="entry name" value="KstR2_TetR_C"/>
</dbReference>